<dbReference type="PANTHER" id="PTHR10000:SF8">
    <property type="entry name" value="HAD SUPERFAMILY HYDROLASE-LIKE, TYPE 3"/>
    <property type="match status" value="1"/>
</dbReference>
<dbReference type="CDD" id="cd07516">
    <property type="entry name" value="HAD_Pase"/>
    <property type="match status" value="1"/>
</dbReference>
<dbReference type="SFLD" id="SFLDG01140">
    <property type="entry name" value="C2.B:_Phosphomannomutase_and_P"/>
    <property type="match status" value="1"/>
</dbReference>
<dbReference type="InterPro" id="IPR000150">
    <property type="entry name" value="Cof"/>
</dbReference>
<dbReference type="NCBIfam" id="TIGR00099">
    <property type="entry name" value="Cof-subfamily"/>
    <property type="match status" value="1"/>
</dbReference>
<organism evidence="1">
    <name type="scientific">Lactiplantibacillus pentosus MP-10</name>
    <dbReference type="NCBI Taxonomy" id="1028490"/>
    <lineage>
        <taxon>Bacteria</taxon>
        <taxon>Bacillati</taxon>
        <taxon>Bacillota</taxon>
        <taxon>Bacilli</taxon>
        <taxon>Lactobacillales</taxon>
        <taxon>Lactobacillaceae</taxon>
        <taxon>Lactiplantibacillus</taxon>
    </lineage>
</organism>
<dbReference type="NCBIfam" id="NF007806">
    <property type="entry name" value="PRK10513.1"/>
    <property type="match status" value="1"/>
</dbReference>
<evidence type="ECO:0000313" key="1">
    <source>
        <dbReference type="EMBL" id="CCB83440.1"/>
    </source>
</evidence>
<dbReference type="EMBL" id="FR871824">
    <property type="protein sequence ID" value="CCB83440.1"/>
    <property type="molecule type" value="Genomic_DNA"/>
</dbReference>
<name>F6IXQ7_LACPE</name>
<dbReference type="AlphaFoldDB" id="F6IXQ7"/>
<reference evidence="1" key="1">
    <citation type="journal article" date="2011" name="J. Bacteriol.">
        <title>Annotated genome sequence of Lactobacillus pentosus MP-10, which has probiotic potential, from naturally fermented Alorena green table olives.</title>
        <authorList>
            <person name="Abriouel H."/>
            <person name="Benomar N."/>
            <person name="Perez Pulido R."/>
            <person name="Canamero M.M."/>
            <person name="Galvez A."/>
        </authorList>
    </citation>
    <scope>NUCLEOTIDE SEQUENCE</scope>
    <source>
        <strain evidence="1">MP-10</strain>
    </source>
</reference>
<dbReference type="Gene3D" id="3.30.1240.10">
    <property type="match status" value="1"/>
</dbReference>
<dbReference type="InterPro" id="IPR023214">
    <property type="entry name" value="HAD_sf"/>
</dbReference>
<protein>
    <submittedName>
        <fullName evidence="1">Cof family protein</fullName>
    </submittedName>
</protein>
<sequence length="283" mass="31235">MRYLEIRVNEMKTIKIIAIDIDGTLVNSDKQVTSRVKQAIKAAKAQQIKVVVCTGRPLTGVKSLLQELELDAQDDQYVICFGGAATYSTSGELIDERPISYDDYIDLEALARKLRVHFHAVSENRLYTADRDIGDYTRYEADLVSMGISYRTPEEMRDIKLIKSMYVDDPKALDAAIARQDLFEPLKQRMTLTKSAPFYYEANAKGVSKGHALQVLCEKLGLTADNVMAIGDEANDLSMIEFAGCGVAMDNAIPAVKAAADEVTTDNDHDGVAVTIEKLLAQS</sequence>
<dbReference type="InterPro" id="IPR006379">
    <property type="entry name" value="HAD-SF_hydro_IIB"/>
</dbReference>
<dbReference type="Pfam" id="PF08282">
    <property type="entry name" value="Hydrolase_3"/>
    <property type="match status" value="1"/>
</dbReference>
<dbReference type="GO" id="GO:0005829">
    <property type="term" value="C:cytosol"/>
    <property type="evidence" value="ECO:0007669"/>
    <property type="project" value="TreeGrafter"/>
</dbReference>
<accession>F6IXQ7</accession>
<dbReference type="Gene3D" id="3.40.50.1000">
    <property type="entry name" value="HAD superfamily/HAD-like"/>
    <property type="match status" value="1"/>
</dbReference>
<dbReference type="GO" id="GO:0016791">
    <property type="term" value="F:phosphatase activity"/>
    <property type="evidence" value="ECO:0007669"/>
    <property type="project" value="UniProtKB-ARBA"/>
</dbReference>
<dbReference type="PANTHER" id="PTHR10000">
    <property type="entry name" value="PHOSPHOSERINE PHOSPHATASE"/>
    <property type="match status" value="1"/>
</dbReference>
<dbReference type="InterPro" id="IPR036412">
    <property type="entry name" value="HAD-like_sf"/>
</dbReference>
<dbReference type="SUPFAM" id="SSF56784">
    <property type="entry name" value="HAD-like"/>
    <property type="match status" value="1"/>
</dbReference>
<proteinExistence type="predicted"/>
<dbReference type="SFLD" id="SFLDS00003">
    <property type="entry name" value="Haloacid_Dehalogenase"/>
    <property type="match status" value="1"/>
</dbReference>
<dbReference type="SFLD" id="SFLDG01144">
    <property type="entry name" value="C2.B.4:_PGP_Like"/>
    <property type="match status" value="1"/>
</dbReference>
<gene>
    <name evidence="1" type="ORF">LPE_02491</name>
</gene>
<dbReference type="GO" id="GO:0000287">
    <property type="term" value="F:magnesium ion binding"/>
    <property type="evidence" value="ECO:0007669"/>
    <property type="project" value="TreeGrafter"/>
</dbReference>
<dbReference type="PROSITE" id="PS01228">
    <property type="entry name" value="COF_1"/>
    <property type="match status" value="1"/>
</dbReference>
<dbReference type="NCBIfam" id="TIGR01484">
    <property type="entry name" value="HAD-SF-IIB"/>
    <property type="match status" value="1"/>
</dbReference>